<organism evidence="2 3">
    <name type="scientific">Priapulus caudatus</name>
    <name type="common">Priapulid worm</name>
    <dbReference type="NCBI Taxonomy" id="37621"/>
    <lineage>
        <taxon>Eukaryota</taxon>
        <taxon>Metazoa</taxon>
        <taxon>Ecdysozoa</taxon>
        <taxon>Scalidophora</taxon>
        <taxon>Priapulida</taxon>
        <taxon>Priapulimorpha</taxon>
        <taxon>Priapulimorphida</taxon>
        <taxon>Priapulidae</taxon>
        <taxon>Priapulus</taxon>
    </lineage>
</organism>
<dbReference type="RefSeq" id="XP_014679033.1">
    <property type="nucleotide sequence ID" value="XM_014823547.1"/>
</dbReference>
<feature type="compositionally biased region" description="Acidic residues" evidence="1">
    <location>
        <begin position="58"/>
        <end position="78"/>
    </location>
</feature>
<keyword evidence="2" id="KW-1185">Reference proteome</keyword>
<dbReference type="Proteomes" id="UP000695022">
    <property type="component" value="Unplaced"/>
</dbReference>
<dbReference type="GeneID" id="106818877"/>
<sequence>MGGEYRKKLRAVLPPEQQQLVFHSLVVSESEAQGLGPIQEIDESTADEASHSLSQAQFDEDEEDEDEEEESTQSDAELDERSSLSLPGDVSSQGVISVLAAEGRKAASRRVEFKVFRRSDIRGVTFQGVSDSRRSPATSRVKILRETFPHSKM</sequence>
<name>A0ABM1F3L2_PRICU</name>
<evidence type="ECO:0000313" key="2">
    <source>
        <dbReference type="Proteomes" id="UP000695022"/>
    </source>
</evidence>
<evidence type="ECO:0000256" key="1">
    <source>
        <dbReference type="SAM" id="MobiDB-lite"/>
    </source>
</evidence>
<feature type="region of interest" description="Disordered" evidence="1">
    <location>
        <begin position="33"/>
        <end position="90"/>
    </location>
</feature>
<evidence type="ECO:0000313" key="3">
    <source>
        <dbReference type="RefSeq" id="XP_014679033.1"/>
    </source>
</evidence>
<protein>
    <submittedName>
        <fullName evidence="3">Uncharacterized protein LOC106818877</fullName>
    </submittedName>
</protein>
<proteinExistence type="predicted"/>
<reference evidence="3" key="1">
    <citation type="submission" date="2025-08" db="UniProtKB">
        <authorList>
            <consortium name="RefSeq"/>
        </authorList>
    </citation>
    <scope>IDENTIFICATION</scope>
</reference>
<gene>
    <name evidence="3" type="primary">LOC106818877</name>
</gene>
<accession>A0ABM1F3L2</accession>